<comment type="subcellular location">
    <subcellularLocation>
        <location evidence="1">Membrane</location>
        <topology evidence="1">Multi-pass membrane protein</topology>
    </subcellularLocation>
</comment>
<evidence type="ECO:0000256" key="4">
    <source>
        <dbReference type="ARBA" id="ARBA00023136"/>
    </source>
</evidence>
<evidence type="ECO:0000256" key="1">
    <source>
        <dbReference type="ARBA" id="ARBA00004141"/>
    </source>
</evidence>
<comment type="caution">
    <text evidence="6">The sequence shown here is derived from an EMBL/GenBank/DDBJ whole genome shotgun (WGS) entry which is preliminary data.</text>
</comment>
<dbReference type="AlphaFoldDB" id="A0A1F7H1U4"/>
<evidence type="ECO:0000313" key="6">
    <source>
        <dbReference type="EMBL" id="OGK25420.1"/>
    </source>
</evidence>
<reference evidence="6 7" key="1">
    <citation type="journal article" date="2016" name="Nat. Commun.">
        <title>Thousands of microbial genomes shed light on interconnected biogeochemical processes in an aquifer system.</title>
        <authorList>
            <person name="Anantharaman K."/>
            <person name="Brown C.T."/>
            <person name="Hug L.A."/>
            <person name="Sharon I."/>
            <person name="Castelle C.J."/>
            <person name="Probst A.J."/>
            <person name="Thomas B.C."/>
            <person name="Singh A."/>
            <person name="Wilkins M.J."/>
            <person name="Karaoz U."/>
            <person name="Brodie E.L."/>
            <person name="Williams K.H."/>
            <person name="Hubbard S.S."/>
            <person name="Banfield J.F."/>
        </authorList>
    </citation>
    <scope>NUCLEOTIDE SEQUENCE [LARGE SCALE GENOMIC DNA]</scope>
</reference>
<evidence type="ECO:0000256" key="5">
    <source>
        <dbReference type="SAM" id="Phobius"/>
    </source>
</evidence>
<keyword evidence="2 5" id="KW-0812">Transmembrane</keyword>
<feature type="transmembrane region" description="Helical" evidence="5">
    <location>
        <begin position="38"/>
        <end position="56"/>
    </location>
</feature>
<dbReference type="PANTHER" id="PTHR16950">
    <property type="entry name" value="ZINC TRANSPORTER SLC39A7 HISTIDINE-RICH MEMBRANE PROTEIN KE4"/>
    <property type="match status" value="1"/>
</dbReference>
<feature type="transmembrane region" description="Helical" evidence="5">
    <location>
        <begin position="190"/>
        <end position="211"/>
    </location>
</feature>
<dbReference type="Pfam" id="PF02535">
    <property type="entry name" value="Zip"/>
    <property type="match status" value="2"/>
</dbReference>
<organism evidence="6 7">
    <name type="scientific">Candidatus Roizmanbacteria bacterium RIFCSPHIGHO2_02_FULL_38_11</name>
    <dbReference type="NCBI Taxonomy" id="1802039"/>
    <lineage>
        <taxon>Bacteria</taxon>
        <taxon>Candidatus Roizmaniibacteriota</taxon>
    </lineage>
</organism>
<dbReference type="Proteomes" id="UP000177913">
    <property type="component" value="Unassembled WGS sequence"/>
</dbReference>
<feature type="transmembrane region" description="Helical" evidence="5">
    <location>
        <begin position="223"/>
        <end position="241"/>
    </location>
</feature>
<name>A0A1F7H1U4_9BACT</name>
<dbReference type="GO" id="GO:0046873">
    <property type="term" value="F:metal ion transmembrane transporter activity"/>
    <property type="evidence" value="ECO:0007669"/>
    <property type="project" value="InterPro"/>
</dbReference>
<accession>A0A1F7H1U4</accession>
<evidence type="ECO:0000256" key="2">
    <source>
        <dbReference type="ARBA" id="ARBA00022692"/>
    </source>
</evidence>
<dbReference type="EMBL" id="MFZO01000010">
    <property type="protein sequence ID" value="OGK25420.1"/>
    <property type="molecule type" value="Genomic_DNA"/>
</dbReference>
<dbReference type="PANTHER" id="PTHR16950:SF16">
    <property type="entry name" value="ZINC TRANSPORTER ZIP13"/>
    <property type="match status" value="1"/>
</dbReference>
<feature type="transmembrane region" description="Helical" evidence="5">
    <location>
        <begin position="163"/>
        <end position="184"/>
    </location>
</feature>
<proteinExistence type="predicted"/>
<evidence type="ECO:0000313" key="7">
    <source>
        <dbReference type="Proteomes" id="UP000177913"/>
    </source>
</evidence>
<dbReference type="InterPro" id="IPR003689">
    <property type="entry name" value="ZIP"/>
</dbReference>
<feature type="transmembrane region" description="Helical" evidence="5">
    <location>
        <begin position="68"/>
        <end position="87"/>
    </location>
</feature>
<keyword evidence="4 5" id="KW-0472">Membrane</keyword>
<gene>
    <name evidence="6" type="ORF">A3C25_01265</name>
</gene>
<protein>
    <recommendedName>
        <fullName evidence="8">ZIP zinc transporter</fullName>
    </recommendedName>
</protein>
<evidence type="ECO:0000256" key="3">
    <source>
        <dbReference type="ARBA" id="ARBA00022989"/>
    </source>
</evidence>
<sequence>MNVLYSIIIASLAVSLISLIGVILPFWQKLAVRKLTTYLVAFAAGVMLTTAFIDLLPEALESNTFDNIYVYGLLGIIVFFLIERLIIWFHHHDKIHVEPTAYLVLLGDGLHNFFDGLAIAAAFLGNPGLGFVTTLAISAHEIPHEIADFSILIHAGMKKTRALFYNFISALTALLGAILGFYYLNKFEKMIPALLMFSAGIFIYIACSDLIPDLHQDFKRQRRWSTTFTFIAGVLLTYFLITSLER</sequence>
<feature type="transmembrane region" description="Helical" evidence="5">
    <location>
        <begin position="6"/>
        <end position="26"/>
    </location>
</feature>
<evidence type="ECO:0008006" key="8">
    <source>
        <dbReference type="Google" id="ProtNLM"/>
    </source>
</evidence>
<dbReference type="GO" id="GO:0016020">
    <property type="term" value="C:membrane"/>
    <property type="evidence" value="ECO:0007669"/>
    <property type="project" value="UniProtKB-SubCell"/>
</dbReference>
<keyword evidence="3 5" id="KW-1133">Transmembrane helix</keyword>